<dbReference type="Pfam" id="PF12706">
    <property type="entry name" value="Lactamase_B_2"/>
    <property type="match status" value="1"/>
</dbReference>
<dbReference type="SUPFAM" id="SSF56281">
    <property type="entry name" value="Metallo-hydrolase/oxidoreductase"/>
    <property type="match status" value="1"/>
</dbReference>
<dbReference type="InterPro" id="IPR052533">
    <property type="entry name" value="WalJ/YycJ-like"/>
</dbReference>
<dbReference type="Gene3D" id="3.60.15.10">
    <property type="entry name" value="Ribonuclease Z/Hydroxyacylglutathione hydrolase-like"/>
    <property type="match status" value="1"/>
</dbReference>
<dbReference type="InterPro" id="IPR036866">
    <property type="entry name" value="RibonucZ/Hydroxyglut_hydro"/>
</dbReference>
<keyword evidence="3" id="KW-1185">Reference proteome</keyword>
<organism evidence="2 3">
    <name type="scientific">Petrocella atlantisensis</name>
    <dbReference type="NCBI Taxonomy" id="2173034"/>
    <lineage>
        <taxon>Bacteria</taxon>
        <taxon>Bacillati</taxon>
        <taxon>Bacillota</taxon>
        <taxon>Clostridia</taxon>
        <taxon>Lachnospirales</taxon>
        <taxon>Vallitaleaceae</taxon>
        <taxon>Petrocella</taxon>
    </lineage>
</organism>
<dbReference type="KEGG" id="cbar:PATL70BA_0185"/>
<dbReference type="EMBL" id="LR130778">
    <property type="protein sequence ID" value="VDN46027.1"/>
    <property type="molecule type" value="Genomic_DNA"/>
</dbReference>
<accession>A0A3P7PNC4</accession>
<proteinExistence type="predicted"/>
<name>A0A3P7PNC4_9FIRM</name>
<dbReference type="RefSeq" id="WP_125135602.1">
    <property type="nucleotide sequence ID" value="NZ_LR130778.1"/>
</dbReference>
<dbReference type="SMART" id="SM00849">
    <property type="entry name" value="Lactamase_B"/>
    <property type="match status" value="1"/>
</dbReference>
<dbReference type="Proteomes" id="UP000279029">
    <property type="component" value="Chromosome"/>
</dbReference>
<dbReference type="PANTHER" id="PTHR47619">
    <property type="entry name" value="METALLO-HYDROLASE YYCJ-RELATED"/>
    <property type="match status" value="1"/>
</dbReference>
<feature type="domain" description="Metallo-beta-lactamase" evidence="1">
    <location>
        <begin position="11"/>
        <end position="186"/>
    </location>
</feature>
<dbReference type="InterPro" id="IPR001279">
    <property type="entry name" value="Metallo-B-lactamas"/>
</dbReference>
<sequence length="264" mass="29323">MRICSLASGSSGNCIYISSKDTHILIDAGLSGKKVREGLSFLGVTMDQIQAILITHEHSDHIKGLGVLSRKHHIPIHTKSNTFEAIMNKSSLGVINPMLFTPVVEDEPFFVGDIQVTAFKSFHDAVDPIGYTFISEGKKISVATDLGTYNDYIKSHLANSNVLFIEANHDIRMLEVGPYPFFLKQRILSDLGHLSNDRSAQLICELYHQGMSHVVLGHLSEENNMPDVAYASIEYELKNSLKHLSENLRIIVANRCSNSELICL</sequence>
<dbReference type="AlphaFoldDB" id="A0A3P7PNC4"/>
<dbReference type="OrthoDB" id="9781189at2"/>
<evidence type="ECO:0000313" key="2">
    <source>
        <dbReference type="EMBL" id="VDN46027.1"/>
    </source>
</evidence>
<dbReference type="PANTHER" id="PTHR47619:SF1">
    <property type="entry name" value="EXODEOXYRIBONUCLEASE WALJ"/>
    <property type="match status" value="1"/>
</dbReference>
<protein>
    <submittedName>
        <fullName evidence="2">Ribonuclease Z</fullName>
    </submittedName>
</protein>
<evidence type="ECO:0000259" key="1">
    <source>
        <dbReference type="SMART" id="SM00849"/>
    </source>
</evidence>
<reference evidence="2 3" key="1">
    <citation type="submission" date="2018-09" db="EMBL/GenBank/DDBJ databases">
        <authorList>
            <person name="Postec A."/>
        </authorList>
    </citation>
    <scope>NUCLEOTIDE SEQUENCE [LARGE SCALE GENOMIC DNA]</scope>
    <source>
        <strain evidence="2">70B-A</strain>
    </source>
</reference>
<gene>
    <name evidence="2" type="ORF">PATL70BA_0185</name>
</gene>
<evidence type="ECO:0000313" key="3">
    <source>
        <dbReference type="Proteomes" id="UP000279029"/>
    </source>
</evidence>